<sequence length="103" mass="11032">MVDFGIADSGGKGGNDANSPMKSSFDSSVQNEYPDIRTSSGLANKRAKTVTPSRPTNMRILSGPNQDMPTRHVFNSKIAFPSSEKAVPGEIPAMEIGTFNNWA</sequence>
<gene>
    <name evidence="2" type="ORF">MHUMG1_03059</name>
</gene>
<comment type="caution">
    <text evidence="2">The sequence shown here is derived from an EMBL/GenBank/DDBJ whole genome shotgun (WGS) entry which is preliminary data.</text>
</comment>
<proteinExistence type="predicted"/>
<feature type="region of interest" description="Disordered" evidence="1">
    <location>
        <begin position="1"/>
        <end position="70"/>
    </location>
</feature>
<dbReference type="AlphaFoldDB" id="A0A9P8MI55"/>
<dbReference type="EMBL" id="JACEFI010000004">
    <property type="protein sequence ID" value="KAH0598945.1"/>
    <property type="molecule type" value="Genomic_DNA"/>
</dbReference>
<accession>A0A9P8MI55</accession>
<feature type="compositionally biased region" description="Polar residues" evidence="1">
    <location>
        <begin position="16"/>
        <end position="42"/>
    </location>
</feature>
<evidence type="ECO:0000313" key="2">
    <source>
        <dbReference type="EMBL" id="KAH0598945.1"/>
    </source>
</evidence>
<reference evidence="2 3" key="1">
    <citation type="submission" date="2020-07" db="EMBL/GenBank/DDBJ databases">
        <title>Metarhizium humberi genome.</title>
        <authorList>
            <person name="Lysoe E."/>
        </authorList>
    </citation>
    <scope>NUCLEOTIDE SEQUENCE [LARGE SCALE GENOMIC DNA]</scope>
    <source>
        <strain evidence="2 3">ESALQ1638</strain>
    </source>
</reference>
<evidence type="ECO:0000313" key="3">
    <source>
        <dbReference type="Proteomes" id="UP000764110"/>
    </source>
</evidence>
<name>A0A9P8MI55_9HYPO</name>
<protein>
    <submittedName>
        <fullName evidence="2">Uncharacterized protein</fullName>
    </submittedName>
</protein>
<keyword evidence="3" id="KW-1185">Reference proteome</keyword>
<dbReference type="Proteomes" id="UP000764110">
    <property type="component" value="Unassembled WGS sequence"/>
</dbReference>
<organism evidence="2 3">
    <name type="scientific">Metarhizium humberi</name>
    <dbReference type="NCBI Taxonomy" id="2596975"/>
    <lineage>
        <taxon>Eukaryota</taxon>
        <taxon>Fungi</taxon>
        <taxon>Dikarya</taxon>
        <taxon>Ascomycota</taxon>
        <taxon>Pezizomycotina</taxon>
        <taxon>Sordariomycetes</taxon>
        <taxon>Hypocreomycetidae</taxon>
        <taxon>Hypocreales</taxon>
        <taxon>Clavicipitaceae</taxon>
        <taxon>Metarhizium</taxon>
    </lineage>
</organism>
<evidence type="ECO:0000256" key="1">
    <source>
        <dbReference type="SAM" id="MobiDB-lite"/>
    </source>
</evidence>